<accession>A0A4Y7JQN6</accession>
<proteinExistence type="predicted"/>
<dbReference type="EMBL" id="CM010719">
    <property type="protein sequence ID" value="RZC63403.1"/>
    <property type="molecule type" value="Genomic_DNA"/>
</dbReference>
<dbReference type="Proteomes" id="UP000316621">
    <property type="component" value="Chromosome 5"/>
</dbReference>
<reference evidence="1 2" key="1">
    <citation type="journal article" date="2018" name="Science">
        <title>The opium poppy genome and morphinan production.</title>
        <authorList>
            <person name="Guo L."/>
            <person name="Winzer T."/>
            <person name="Yang X."/>
            <person name="Li Y."/>
            <person name="Ning Z."/>
            <person name="He Z."/>
            <person name="Teodor R."/>
            <person name="Lu Y."/>
            <person name="Bowser T.A."/>
            <person name="Graham I.A."/>
            <person name="Ye K."/>
        </authorList>
    </citation>
    <scope>NUCLEOTIDE SEQUENCE [LARGE SCALE GENOMIC DNA]</scope>
    <source>
        <strain evidence="2">cv. HN1</strain>
        <tissue evidence="1">Leaves</tissue>
    </source>
</reference>
<keyword evidence="2" id="KW-1185">Reference proteome</keyword>
<gene>
    <name evidence="1" type="ORF">C5167_025166</name>
</gene>
<sequence length="95" mass="10839">MLISKIEAKYEKFSFLTQQIERNVAASSQTSFGPPSDFFEISSGGGIKLRFGIYIYCQVRAQFANMESTVAGDDRLSNFVFDGEFKVIRFNLEFR</sequence>
<name>A0A4Y7JQN6_PAPSO</name>
<dbReference type="AlphaFoldDB" id="A0A4Y7JQN6"/>
<organism evidence="1 2">
    <name type="scientific">Papaver somniferum</name>
    <name type="common">Opium poppy</name>
    <dbReference type="NCBI Taxonomy" id="3469"/>
    <lineage>
        <taxon>Eukaryota</taxon>
        <taxon>Viridiplantae</taxon>
        <taxon>Streptophyta</taxon>
        <taxon>Embryophyta</taxon>
        <taxon>Tracheophyta</taxon>
        <taxon>Spermatophyta</taxon>
        <taxon>Magnoliopsida</taxon>
        <taxon>Ranunculales</taxon>
        <taxon>Papaveraceae</taxon>
        <taxon>Papaveroideae</taxon>
        <taxon>Papaver</taxon>
    </lineage>
</organism>
<protein>
    <submittedName>
        <fullName evidence="1">Uncharacterized protein</fullName>
    </submittedName>
</protein>
<evidence type="ECO:0000313" key="2">
    <source>
        <dbReference type="Proteomes" id="UP000316621"/>
    </source>
</evidence>
<dbReference type="Gramene" id="RZC63403">
    <property type="protein sequence ID" value="RZC63403"/>
    <property type="gene ID" value="C5167_025166"/>
</dbReference>
<evidence type="ECO:0000313" key="1">
    <source>
        <dbReference type="EMBL" id="RZC63403.1"/>
    </source>
</evidence>